<gene>
    <name evidence="1" type="ORF">SAMN03080606_03732</name>
    <name evidence="2" type="ORF">SAMN03080606_03961</name>
</gene>
<sequence>QYAAELVRGNVKEVAKAEFAAAKKAKLDDILKGLTKDAKKAASDDEGEVTAPPQEVVTGSISGIDIMDLEDAVKALWKKGIYAESGMGCTGPVVMVSEEKLSTAIKVLAEAGFVAGEASC</sequence>
<organism evidence="1 3">
    <name type="scientific">Alkaliphilus peptidifermentans DSM 18978</name>
    <dbReference type="NCBI Taxonomy" id="1120976"/>
    <lineage>
        <taxon>Bacteria</taxon>
        <taxon>Bacillati</taxon>
        <taxon>Bacillota</taxon>
        <taxon>Clostridia</taxon>
        <taxon>Peptostreptococcales</taxon>
        <taxon>Natronincolaceae</taxon>
        <taxon>Alkaliphilus</taxon>
    </lineage>
</organism>
<proteinExistence type="predicted"/>
<protein>
    <submittedName>
        <fullName evidence="1">Fatty acid synthesis protein</fullName>
    </submittedName>
</protein>
<reference evidence="1 3" key="1">
    <citation type="submission" date="2016-10" db="EMBL/GenBank/DDBJ databases">
        <authorList>
            <person name="de Groot N.N."/>
        </authorList>
    </citation>
    <scope>NUCLEOTIDE SEQUENCE [LARGE SCALE GENOMIC DNA]</scope>
    <source>
        <strain evidence="1 3">DSM 18978</strain>
    </source>
</reference>
<evidence type="ECO:0000313" key="2">
    <source>
        <dbReference type="EMBL" id="SCZ06640.1"/>
    </source>
</evidence>
<dbReference type="Pfam" id="PF02504">
    <property type="entry name" value="FA_synthesis"/>
    <property type="match status" value="1"/>
</dbReference>
<accession>A0A1G5KUK1</accession>
<evidence type="ECO:0000313" key="1">
    <source>
        <dbReference type="EMBL" id="SCZ03599.1"/>
    </source>
</evidence>
<dbReference type="GO" id="GO:0016747">
    <property type="term" value="F:acyltransferase activity, transferring groups other than amino-acyl groups"/>
    <property type="evidence" value="ECO:0007669"/>
    <property type="project" value="InterPro"/>
</dbReference>
<dbReference type="InterPro" id="IPR003664">
    <property type="entry name" value="FA_synthesis"/>
</dbReference>
<dbReference type="EMBL" id="FMUS01000036">
    <property type="protein sequence ID" value="SCZ06640.1"/>
    <property type="molecule type" value="Genomic_DNA"/>
</dbReference>
<feature type="non-terminal residue" evidence="1">
    <location>
        <position position="1"/>
    </location>
</feature>
<name>A0A1G5KUK1_9FIRM</name>
<dbReference type="GO" id="GO:0006633">
    <property type="term" value="P:fatty acid biosynthetic process"/>
    <property type="evidence" value="ECO:0007669"/>
    <property type="project" value="InterPro"/>
</dbReference>
<dbReference type="STRING" id="1120976.SAMN03080606_03732"/>
<dbReference type="Proteomes" id="UP000198636">
    <property type="component" value="Unassembled WGS sequence"/>
</dbReference>
<keyword evidence="3" id="KW-1185">Reference proteome</keyword>
<dbReference type="EMBL" id="FMUS01000031">
    <property type="protein sequence ID" value="SCZ03599.1"/>
    <property type="molecule type" value="Genomic_DNA"/>
</dbReference>
<evidence type="ECO:0000313" key="3">
    <source>
        <dbReference type="Proteomes" id="UP000198636"/>
    </source>
</evidence>
<dbReference type="AlphaFoldDB" id="A0A1G5KUK1"/>